<evidence type="ECO:0000259" key="1">
    <source>
        <dbReference type="SMART" id="SM00849"/>
    </source>
</evidence>
<dbReference type="PANTHER" id="PTHR43546">
    <property type="entry name" value="UPF0173 METAL-DEPENDENT HYDROLASE MJ1163-RELATED"/>
    <property type="match status" value="1"/>
</dbReference>
<dbReference type="SUPFAM" id="SSF56281">
    <property type="entry name" value="Metallo-hydrolase/oxidoreductase"/>
    <property type="match status" value="1"/>
</dbReference>
<keyword evidence="2" id="KW-0378">Hydrolase</keyword>
<dbReference type="InterPro" id="IPR001279">
    <property type="entry name" value="Metallo-B-lactamas"/>
</dbReference>
<evidence type="ECO:0000313" key="3">
    <source>
        <dbReference type="Proteomes" id="UP000600171"/>
    </source>
</evidence>
<dbReference type="Proteomes" id="UP000600171">
    <property type="component" value="Unassembled WGS sequence"/>
</dbReference>
<organism evidence="2 3">
    <name type="scientific">Rothia aerolata</name>
    <dbReference type="NCBI Taxonomy" id="1812262"/>
    <lineage>
        <taxon>Bacteria</taxon>
        <taxon>Bacillati</taxon>
        <taxon>Actinomycetota</taxon>
        <taxon>Actinomycetes</taxon>
        <taxon>Micrococcales</taxon>
        <taxon>Micrococcaceae</taxon>
        <taxon>Rothia</taxon>
    </lineage>
</organism>
<dbReference type="SMART" id="SM00849">
    <property type="entry name" value="Lactamase_B"/>
    <property type="match status" value="1"/>
</dbReference>
<feature type="domain" description="Metallo-beta-lactamase" evidence="1">
    <location>
        <begin position="7"/>
        <end position="169"/>
    </location>
</feature>
<dbReference type="Pfam" id="PF13483">
    <property type="entry name" value="Lactamase_B_3"/>
    <property type="match status" value="1"/>
</dbReference>
<reference evidence="2 3" key="1">
    <citation type="journal article" date="2014" name="Int. J. Syst. Evol. Microbiol.">
        <title>Complete genome sequence of Corynebacterium casei LMG S-19264T (=DSM 44701T), isolated from a smear-ripened cheese.</title>
        <authorList>
            <consortium name="US DOE Joint Genome Institute (JGI-PGF)"/>
            <person name="Walter F."/>
            <person name="Albersmeier A."/>
            <person name="Kalinowski J."/>
            <person name="Ruckert C."/>
        </authorList>
    </citation>
    <scope>NUCLEOTIDE SEQUENCE [LARGE SCALE GENOMIC DNA]</scope>
    <source>
        <strain evidence="2 3">CCM 8669</strain>
    </source>
</reference>
<keyword evidence="3" id="KW-1185">Reference proteome</keyword>
<dbReference type="InterPro" id="IPR050114">
    <property type="entry name" value="UPF0173_UPF0282_UlaG_hydrolase"/>
</dbReference>
<dbReference type="PANTHER" id="PTHR43546:SF3">
    <property type="entry name" value="UPF0173 METAL-DEPENDENT HYDROLASE MJ1163"/>
    <property type="match status" value="1"/>
</dbReference>
<protein>
    <submittedName>
        <fullName evidence="2">Zn-dependent hydrolase</fullName>
    </submittedName>
</protein>
<name>A0A917INQ6_9MICC</name>
<gene>
    <name evidence="2" type="ORF">GCM10007359_04160</name>
</gene>
<comment type="caution">
    <text evidence="2">The sequence shown here is derived from an EMBL/GenBank/DDBJ whole genome shotgun (WGS) entry which is preliminary data.</text>
</comment>
<dbReference type="Gene3D" id="3.60.15.10">
    <property type="entry name" value="Ribonuclease Z/Hydroxyacylglutathione hydrolase-like"/>
    <property type="match status" value="1"/>
</dbReference>
<sequence>MKIIRYAHATVELEKEKTRLLFDPGEWGERPDLTEFDAVLITHDHFDHVDIDAVVAAQEAKPNLAVYGSPGLAAKIPGLVEVSEGDTFTVGPFSIRVVGSAQAQASIYDDVIPNVGYVVDETVLHPGDAYQPVANIPVLLLPMEGPWTKRAEQEEYLAEFKPQRLIGIHDILLNDFGRGFAKKNLEGFAARIGAQAIWLDFGEAYEL</sequence>
<dbReference type="RefSeq" id="WP_188358671.1">
    <property type="nucleotide sequence ID" value="NZ_BMDC01000001.1"/>
</dbReference>
<proteinExistence type="predicted"/>
<dbReference type="GO" id="GO:0016787">
    <property type="term" value="F:hydrolase activity"/>
    <property type="evidence" value="ECO:0007669"/>
    <property type="project" value="UniProtKB-KW"/>
</dbReference>
<dbReference type="InterPro" id="IPR036866">
    <property type="entry name" value="RibonucZ/Hydroxyglut_hydro"/>
</dbReference>
<dbReference type="EMBL" id="BMDC01000001">
    <property type="protein sequence ID" value="GGH58219.1"/>
    <property type="molecule type" value="Genomic_DNA"/>
</dbReference>
<evidence type="ECO:0000313" key="2">
    <source>
        <dbReference type="EMBL" id="GGH58219.1"/>
    </source>
</evidence>
<dbReference type="AlphaFoldDB" id="A0A917INQ6"/>
<accession>A0A917INQ6</accession>